<dbReference type="EMBL" id="VSRR010002698">
    <property type="protein sequence ID" value="MPC32796.1"/>
    <property type="molecule type" value="Genomic_DNA"/>
</dbReference>
<name>A0A5B7EHZ5_PORTR</name>
<gene>
    <name evidence="1" type="ORF">E2C01_026127</name>
</gene>
<dbReference type="Proteomes" id="UP000324222">
    <property type="component" value="Unassembled WGS sequence"/>
</dbReference>
<dbReference type="AlphaFoldDB" id="A0A5B7EHZ5"/>
<accession>A0A5B7EHZ5</accession>
<evidence type="ECO:0000313" key="2">
    <source>
        <dbReference type="Proteomes" id="UP000324222"/>
    </source>
</evidence>
<evidence type="ECO:0000313" key="1">
    <source>
        <dbReference type="EMBL" id="MPC32796.1"/>
    </source>
</evidence>
<organism evidence="1 2">
    <name type="scientific">Portunus trituberculatus</name>
    <name type="common">Swimming crab</name>
    <name type="synonym">Neptunus trituberculatus</name>
    <dbReference type="NCBI Taxonomy" id="210409"/>
    <lineage>
        <taxon>Eukaryota</taxon>
        <taxon>Metazoa</taxon>
        <taxon>Ecdysozoa</taxon>
        <taxon>Arthropoda</taxon>
        <taxon>Crustacea</taxon>
        <taxon>Multicrustacea</taxon>
        <taxon>Malacostraca</taxon>
        <taxon>Eumalacostraca</taxon>
        <taxon>Eucarida</taxon>
        <taxon>Decapoda</taxon>
        <taxon>Pleocyemata</taxon>
        <taxon>Brachyura</taxon>
        <taxon>Eubrachyura</taxon>
        <taxon>Portunoidea</taxon>
        <taxon>Portunidae</taxon>
        <taxon>Portuninae</taxon>
        <taxon>Portunus</taxon>
    </lineage>
</organism>
<keyword evidence="2" id="KW-1185">Reference proteome</keyword>
<reference evidence="1 2" key="1">
    <citation type="submission" date="2019-05" db="EMBL/GenBank/DDBJ databases">
        <title>Another draft genome of Portunus trituberculatus and its Hox gene families provides insights of decapod evolution.</title>
        <authorList>
            <person name="Jeong J.-H."/>
            <person name="Song I."/>
            <person name="Kim S."/>
            <person name="Choi T."/>
            <person name="Kim D."/>
            <person name="Ryu S."/>
            <person name="Kim W."/>
        </authorList>
    </citation>
    <scope>NUCLEOTIDE SEQUENCE [LARGE SCALE GENOMIC DNA]</scope>
    <source>
        <tissue evidence="1">Muscle</tissue>
    </source>
</reference>
<proteinExistence type="predicted"/>
<protein>
    <submittedName>
        <fullName evidence="1">Uncharacterized protein</fullName>
    </submittedName>
</protein>
<comment type="caution">
    <text evidence="1">The sequence shown here is derived from an EMBL/GenBank/DDBJ whole genome shotgun (WGS) entry which is preliminary data.</text>
</comment>
<sequence length="92" mass="9799">MPPKHPAMSPSVAKNTKKSLTLELFADEVANNTNTEAARAMAERASLATATPSGNMSLMMRVMTALGRFRSSGRSAILVCSLSVFNNNAKAR</sequence>